<protein>
    <recommendedName>
        <fullName evidence="3">PUM-HD domain-containing protein</fullName>
    </recommendedName>
</protein>
<keyword evidence="5" id="KW-1185">Reference proteome</keyword>
<dbReference type="GO" id="GO:0003729">
    <property type="term" value="F:mRNA binding"/>
    <property type="evidence" value="ECO:0007669"/>
    <property type="project" value="TreeGrafter"/>
</dbReference>
<organism evidence="4 5">
    <name type="scientific">Vavraia culicis (isolate floridensis)</name>
    <name type="common">Microsporidian parasite</name>
    <dbReference type="NCBI Taxonomy" id="948595"/>
    <lineage>
        <taxon>Eukaryota</taxon>
        <taxon>Fungi</taxon>
        <taxon>Fungi incertae sedis</taxon>
        <taxon>Microsporidia</taxon>
        <taxon>Pleistophoridae</taxon>
        <taxon>Vavraia</taxon>
    </lineage>
</organism>
<dbReference type="InParanoid" id="L2GQN3"/>
<evidence type="ECO:0000313" key="5">
    <source>
        <dbReference type="Proteomes" id="UP000011081"/>
    </source>
</evidence>
<gene>
    <name evidence="4" type="ORF">VCUG_02588</name>
</gene>
<dbReference type="HOGENOM" id="CLU_495398_0_0_1"/>
<evidence type="ECO:0000256" key="1">
    <source>
        <dbReference type="ARBA" id="ARBA00022737"/>
    </source>
</evidence>
<dbReference type="STRING" id="948595.L2GQN3"/>
<dbReference type="GO" id="GO:0010608">
    <property type="term" value="P:post-transcriptional regulation of gene expression"/>
    <property type="evidence" value="ECO:0007669"/>
    <property type="project" value="TreeGrafter"/>
</dbReference>
<dbReference type="OMA" id="RECSTAY"/>
<keyword evidence="1" id="KW-0677">Repeat</keyword>
<feature type="domain" description="PUM-HD" evidence="3">
    <location>
        <begin position="226"/>
        <end position="550"/>
    </location>
</feature>
<dbReference type="InterPro" id="IPR016024">
    <property type="entry name" value="ARM-type_fold"/>
</dbReference>
<dbReference type="PROSITE" id="PS50302">
    <property type="entry name" value="PUM"/>
    <property type="match status" value="4"/>
</dbReference>
<reference evidence="5" key="1">
    <citation type="submission" date="2011-03" db="EMBL/GenBank/DDBJ databases">
        <title>The genome sequence of Vavraia culicis strain floridensis.</title>
        <authorList>
            <consortium name="The Broad Institute Genome Sequencing Platform"/>
            <person name="Cuomo C."/>
            <person name="Becnel J."/>
            <person name="Sanscrainte N."/>
            <person name="Young S.K."/>
            <person name="Zeng Q."/>
            <person name="Gargeya S."/>
            <person name="Fitzgerald M."/>
            <person name="Haas B."/>
            <person name="Abouelleil A."/>
            <person name="Alvarado L."/>
            <person name="Arachchi H.M."/>
            <person name="Berlin A."/>
            <person name="Chapman S.B."/>
            <person name="Gearin G."/>
            <person name="Goldberg J."/>
            <person name="Griggs A."/>
            <person name="Gujja S."/>
            <person name="Hansen M."/>
            <person name="Heiman D."/>
            <person name="Howarth C."/>
            <person name="Larimer J."/>
            <person name="Lui A."/>
            <person name="MacDonald P.J.P."/>
            <person name="McCowen C."/>
            <person name="Montmayeur A."/>
            <person name="Murphy C."/>
            <person name="Neiman D."/>
            <person name="Pearson M."/>
            <person name="Priest M."/>
            <person name="Roberts A."/>
            <person name="Saif S."/>
            <person name="Shea T."/>
            <person name="Sisk P."/>
            <person name="Stolte C."/>
            <person name="Sykes S."/>
            <person name="Wortman J."/>
            <person name="Nusbaum C."/>
            <person name="Birren B."/>
        </authorList>
    </citation>
    <scope>NUCLEOTIDE SEQUENCE [LARGE SCALE GENOMIC DNA]</scope>
    <source>
        <strain evidence="5">floridensis</strain>
    </source>
</reference>
<feature type="repeat" description="Pumilio" evidence="2">
    <location>
        <begin position="419"/>
        <end position="456"/>
    </location>
</feature>
<dbReference type="OrthoDB" id="668540at2759"/>
<dbReference type="GO" id="GO:0005737">
    <property type="term" value="C:cytoplasm"/>
    <property type="evidence" value="ECO:0007669"/>
    <property type="project" value="TreeGrafter"/>
</dbReference>
<dbReference type="SUPFAM" id="SSF48371">
    <property type="entry name" value="ARM repeat"/>
    <property type="match status" value="1"/>
</dbReference>
<dbReference type="SMART" id="SM00025">
    <property type="entry name" value="Pumilio"/>
    <property type="match status" value="8"/>
</dbReference>
<proteinExistence type="predicted"/>
<dbReference type="PANTHER" id="PTHR12537:SF12">
    <property type="entry name" value="MATERNAL PROTEIN PUMILIO"/>
    <property type="match status" value="1"/>
</dbReference>
<dbReference type="EMBL" id="GL877483">
    <property type="protein sequence ID" value="ELA45919.1"/>
    <property type="molecule type" value="Genomic_DNA"/>
</dbReference>
<dbReference type="InterPro" id="IPR033133">
    <property type="entry name" value="PUM-HD"/>
</dbReference>
<accession>L2GQN3</accession>
<name>L2GQN3_VAVCU</name>
<dbReference type="Pfam" id="PF00806">
    <property type="entry name" value="PUF"/>
    <property type="match status" value="8"/>
</dbReference>
<feature type="repeat" description="Pumilio" evidence="2">
    <location>
        <begin position="281"/>
        <end position="318"/>
    </location>
</feature>
<dbReference type="Proteomes" id="UP000011081">
    <property type="component" value="Unassembled WGS sequence"/>
</dbReference>
<sequence>MDTYRHDRIKAREMSYKVDYADKCDDNAVNDKTGCDDGVLHKNLEQGSMTTEERHVDNAKQDGDMCADEQLISCLCDFASFLVDNGDVNVNKYSFPSSYRSSNSVQNIFSPILSTSCSPLETFLKEKNISLTSIDSLKSAYYGHNKNNDEDMRLKPFIGSSMKMMEKTSERKCKTAKPTLLEMIDNDNPRECSTAYPLKTPSSLTPIGDDFSFLTRIFTEEGSCEHKEDFVNDIKVYLDRKNEENVVVDIDTCTNIVKDQEGSRFIQKRLELSTDEEWIWLVKHIKVKELCTDLFGNYVIQKLIENRDCHAYITQYLEGCYKEMSVNAFGCRVVQRLLDEDVNGGGEYYHRIADELKAHILDLVYDSNGNHVVQKIVEREIDFESVFYNDCIQLSNHKYGCRVLQKLFEKNECSTIIGKLIDNCLDLAENQYGNYVLQHIITIRPEYLVRVSDILSPYIFSFSLHKFASNVIEKIIKMCDEKRLNSILDELLASNCILKMSMDKYANYVIQRILESKSRERVTNVLMANVNELRNCVYSKQIVVRLSKSK</sequence>
<dbReference type="GeneID" id="19880449"/>
<dbReference type="InterPro" id="IPR001313">
    <property type="entry name" value="Pumilio_RNA-bd_rpt"/>
</dbReference>
<evidence type="ECO:0000313" key="4">
    <source>
        <dbReference type="EMBL" id="ELA45919.1"/>
    </source>
</evidence>
<dbReference type="VEuPathDB" id="MicrosporidiaDB:VCUG_02588"/>
<dbReference type="AlphaFoldDB" id="L2GQN3"/>
<dbReference type="Gene3D" id="1.25.10.10">
    <property type="entry name" value="Leucine-rich Repeat Variant"/>
    <property type="match status" value="1"/>
</dbReference>
<dbReference type="PANTHER" id="PTHR12537">
    <property type="entry name" value="RNA BINDING PROTEIN PUMILIO-RELATED"/>
    <property type="match status" value="1"/>
</dbReference>
<dbReference type="PROSITE" id="PS50303">
    <property type="entry name" value="PUM_HD"/>
    <property type="match status" value="1"/>
</dbReference>
<dbReference type="RefSeq" id="XP_008075597.1">
    <property type="nucleotide sequence ID" value="XM_008077406.1"/>
</dbReference>
<feature type="repeat" description="Pumilio" evidence="2">
    <location>
        <begin position="490"/>
        <end position="528"/>
    </location>
</feature>
<evidence type="ECO:0000259" key="3">
    <source>
        <dbReference type="PROSITE" id="PS50303"/>
    </source>
</evidence>
<feature type="repeat" description="Pumilio" evidence="2">
    <location>
        <begin position="355"/>
        <end position="393"/>
    </location>
</feature>
<evidence type="ECO:0000256" key="2">
    <source>
        <dbReference type="PROSITE-ProRule" id="PRU00317"/>
    </source>
</evidence>
<dbReference type="InterPro" id="IPR011989">
    <property type="entry name" value="ARM-like"/>
</dbReference>